<evidence type="ECO:0000313" key="12">
    <source>
        <dbReference type="Proteomes" id="UP000605992"/>
    </source>
</evidence>
<comment type="similarity">
    <text evidence="8">Belongs to the DyP-type peroxidase family.</text>
</comment>
<feature type="domain" description="Dyp-type peroxidase N-terminal" evidence="9">
    <location>
        <begin position="74"/>
        <end position="218"/>
    </location>
</feature>
<dbReference type="InterPro" id="IPR006314">
    <property type="entry name" value="Dyp_peroxidase"/>
</dbReference>
<evidence type="ECO:0000259" key="9">
    <source>
        <dbReference type="Pfam" id="PF04261"/>
    </source>
</evidence>
<dbReference type="Proteomes" id="UP000605992">
    <property type="component" value="Unassembled WGS sequence"/>
</dbReference>
<proteinExistence type="inferred from homology"/>
<keyword evidence="12" id="KW-1185">Reference proteome</keyword>
<keyword evidence="6" id="KW-0560">Oxidoreductase</keyword>
<dbReference type="GO" id="GO:0004601">
    <property type="term" value="F:peroxidase activity"/>
    <property type="evidence" value="ECO:0007669"/>
    <property type="project" value="UniProtKB-KW"/>
</dbReference>
<dbReference type="GO" id="GO:0046872">
    <property type="term" value="F:metal ion binding"/>
    <property type="evidence" value="ECO:0007669"/>
    <property type="project" value="UniProtKB-KW"/>
</dbReference>
<dbReference type="RefSeq" id="WP_203947810.1">
    <property type="nucleotide sequence ID" value="NZ_BOOR01000055.1"/>
</dbReference>
<gene>
    <name evidence="11" type="ORF">Pth03_60790</name>
</gene>
<evidence type="ECO:0000256" key="7">
    <source>
        <dbReference type="ARBA" id="ARBA00023004"/>
    </source>
</evidence>
<organism evidence="11 12">
    <name type="scientific">Planotetraspora thailandica</name>
    <dbReference type="NCBI Taxonomy" id="487172"/>
    <lineage>
        <taxon>Bacteria</taxon>
        <taxon>Bacillati</taxon>
        <taxon>Actinomycetota</taxon>
        <taxon>Actinomycetes</taxon>
        <taxon>Streptosporangiales</taxon>
        <taxon>Streptosporangiaceae</taxon>
        <taxon>Planotetraspora</taxon>
    </lineage>
</organism>
<keyword evidence="2" id="KW-0575">Peroxidase</keyword>
<dbReference type="Pfam" id="PF10518">
    <property type="entry name" value="TAT_signal"/>
    <property type="match status" value="1"/>
</dbReference>
<keyword evidence="4" id="KW-0479">Metal-binding</keyword>
<dbReference type="PANTHER" id="PTHR30521:SF4">
    <property type="entry name" value="DEFERROCHELATASE"/>
    <property type="match status" value="1"/>
</dbReference>
<dbReference type="EMBL" id="BOOR01000055">
    <property type="protein sequence ID" value="GII57690.1"/>
    <property type="molecule type" value="Genomic_DNA"/>
</dbReference>
<keyword evidence="3" id="KW-0349">Heme</keyword>
<dbReference type="InterPro" id="IPR048328">
    <property type="entry name" value="Dyp_perox_C"/>
</dbReference>
<dbReference type="InterPro" id="IPR011008">
    <property type="entry name" value="Dimeric_a/b-barrel"/>
</dbReference>
<comment type="caution">
    <text evidence="11">The sequence shown here is derived from an EMBL/GenBank/DDBJ whole genome shotgun (WGS) entry which is preliminary data.</text>
</comment>
<keyword evidence="5" id="KW-0732">Signal</keyword>
<feature type="domain" description="Dyp-type peroxidase C-terminal" evidence="10">
    <location>
        <begin position="227"/>
        <end position="410"/>
    </location>
</feature>
<dbReference type="InterPro" id="IPR006311">
    <property type="entry name" value="TAT_signal"/>
</dbReference>
<evidence type="ECO:0000256" key="5">
    <source>
        <dbReference type="ARBA" id="ARBA00022729"/>
    </source>
</evidence>
<dbReference type="PANTHER" id="PTHR30521">
    <property type="entry name" value="DEFERROCHELATASE/PEROXIDASE"/>
    <property type="match status" value="1"/>
</dbReference>
<sequence length="423" mass="45746">MNDSSPHGREERSRSSFSRRSFLKGALAAGAASGFLAEDAVRAADARASGHGAAAAVFAFHAAHQAGIDRPPPPQAQPAATFASFDVTARDRDELTGLFRTLTDRARVLTSGSTPPATGPGPHDDRLLGGSIVPDGLTVTAAVGASLFDGRYGLAGRKPIQLKTMRPFEYDRLDPAECHGDLLLQLCAGHRDVLVHAFLDVLAHTKGVLTPRWRADGFVNPPRPTGTPRDMLGFKDGIANPDTGDAQQMNQQVWVQPGGGEPDWTVGGTYQAVRIVRFFVEEWDKVPVGEQERIIGRRKVSGAPMYGTEESQDPVYTNDPQGAITPLNSHIRLANPQTPETAATSAILRRSYQYVRTPDPAGDVNVGHVFCCFQRELDTYIAMQNRLEAEPLVRYISPTGGGYFFVLPGVRDNADYYARGLLA</sequence>
<protein>
    <recommendedName>
        <fullName evidence="13">Deferrochelatase/peroxidase</fullName>
    </recommendedName>
</protein>
<accession>A0A8J3VFP5</accession>
<name>A0A8J3VFP5_9ACTN</name>
<evidence type="ECO:0000259" key="10">
    <source>
        <dbReference type="Pfam" id="PF20628"/>
    </source>
</evidence>
<dbReference type="Pfam" id="PF20628">
    <property type="entry name" value="Dyp_perox_C"/>
    <property type="match status" value="1"/>
</dbReference>
<dbReference type="GO" id="GO:0005829">
    <property type="term" value="C:cytosol"/>
    <property type="evidence" value="ECO:0007669"/>
    <property type="project" value="TreeGrafter"/>
</dbReference>
<evidence type="ECO:0008006" key="13">
    <source>
        <dbReference type="Google" id="ProtNLM"/>
    </source>
</evidence>
<evidence type="ECO:0000256" key="8">
    <source>
        <dbReference type="ARBA" id="ARBA00025737"/>
    </source>
</evidence>
<dbReference type="NCBIfam" id="TIGR01413">
    <property type="entry name" value="Dyp_perox_fam"/>
    <property type="match status" value="1"/>
</dbReference>
<evidence type="ECO:0000256" key="6">
    <source>
        <dbReference type="ARBA" id="ARBA00023002"/>
    </source>
</evidence>
<dbReference type="PROSITE" id="PS51318">
    <property type="entry name" value="TAT"/>
    <property type="match status" value="1"/>
</dbReference>
<evidence type="ECO:0000256" key="2">
    <source>
        <dbReference type="ARBA" id="ARBA00022559"/>
    </source>
</evidence>
<evidence type="ECO:0000313" key="11">
    <source>
        <dbReference type="EMBL" id="GII57690.1"/>
    </source>
</evidence>
<evidence type="ECO:0000256" key="4">
    <source>
        <dbReference type="ARBA" id="ARBA00022723"/>
    </source>
</evidence>
<comment type="cofactor">
    <cofactor evidence="1">
        <name>heme b</name>
        <dbReference type="ChEBI" id="CHEBI:60344"/>
    </cofactor>
</comment>
<dbReference type="Pfam" id="PF04261">
    <property type="entry name" value="Dyp_perox_N"/>
    <property type="match status" value="1"/>
</dbReference>
<evidence type="ECO:0000256" key="1">
    <source>
        <dbReference type="ARBA" id="ARBA00001970"/>
    </source>
</evidence>
<dbReference type="AlphaFoldDB" id="A0A8J3VFP5"/>
<dbReference type="InterPro" id="IPR019546">
    <property type="entry name" value="TAT_signal_bac_arc"/>
</dbReference>
<keyword evidence="7" id="KW-0408">Iron</keyword>
<dbReference type="InterPro" id="IPR048327">
    <property type="entry name" value="Dyp_perox_N"/>
</dbReference>
<evidence type="ECO:0000256" key="3">
    <source>
        <dbReference type="ARBA" id="ARBA00022617"/>
    </source>
</evidence>
<reference evidence="11" key="1">
    <citation type="submission" date="2021-01" db="EMBL/GenBank/DDBJ databases">
        <title>Whole genome shotgun sequence of Planotetraspora thailandica NBRC 104271.</title>
        <authorList>
            <person name="Komaki H."/>
            <person name="Tamura T."/>
        </authorList>
    </citation>
    <scope>NUCLEOTIDE SEQUENCE</scope>
    <source>
        <strain evidence="11">NBRC 104271</strain>
    </source>
</reference>
<dbReference type="GO" id="GO:0020037">
    <property type="term" value="F:heme binding"/>
    <property type="evidence" value="ECO:0007669"/>
    <property type="project" value="InterPro"/>
</dbReference>
<dbReference type="SUPFAM" id="SSF54909">
    <property type="entry name" value="Dimeric alpha+beta barrel"/>
    <property type="match status" value="1"/>
</dbReference>
<dbReference type="PROSITE" id="PS51404">
    <property type="entry name" value="DYP_PEROXIDASE"/>
    <property type="match status" value="1"/>
</dbReference>